<dbReference type="InterPro" id="IPR005002">
    <property type="entry name" value="PMM"/>
</dbReference>
<dbReference type="GO" id="GO:0005829">
    <property type="term" value="C:cytosol"/>
    <property type="evidence" value="ECO:0007669"/>
    <property type="project" value="TreeGrafter"/>
</dbReference>
<feature type="binding site" evidence="12">
    <location>
        <position position="11"/>
    </location>
    <ligand>
        <name>Mg(2+)</name>
        <dbReference type="ChEBI" id="CHEBI:18420"/>
        <label>1</label>
    </ligand>
</feature>
<evidence type="ECO:0000256" key="2">
    <source>
        <dbReference type="ARBA" id="ARBA00004699"/>
    </source>
</evidence>
<dbReference type="GO" id="GO:0046872">
    <property type="term" value="F:metal ion binding"/>
    <property type="evidence" value="ECO:0007669"/>
    <property type="project" value="UniProtKB-KW"/>
</dbReference>
<dbReference type="InterPro" id="IPR036412">
    <property type="entry name" value="HAD-like_sf"/>
</dbReference>
<keyword evidence="14" id="KW-0378">Hydrolase</keyword>
<dbReference type="EMBL" id="JAHDYR010000006">
    <property type="protein sequence ID" value="KAG9396343.1"/>
    <property type="molecule type" value="Genomic_DNA"/>
</dbReference>
<organism evidence="14 15">
    <name type="scientific">Carpediemonas membranifera</name>
    <dbReference type="NCBI Taxonomy" id="201153"/>
    <lineage>
        <taxon>Eukaryota</taxon>
        <taxon>Metamonada</taxon>
        <taxon>Carpediemonas-like organisms</taxon>
        <taxon>Carpediemonas</taxon>
    </lineage>
</organism>
<reference evidence="14" key="1">
    <citation type="submission" date="2021-05" db="EMBL/GenBank/DDBJ databases">
        <title>A free-living protist that lacks canonical eukaryotic 1 DNA replication and segregation systems.</title>
        <authorList>
            <person name="Salas-Leiva D.E."/>
            <person name="Tromer E.C."/>
            <person name="Curtis B.A."/>
            <person name="Jerlstrom-Hultqvist J."/>
            <person name="Kolisko M."/>
            <person name="Yi Z."/>
            <person name="Salas-Leiva J.S."/>
            <person name="Gallot-Lavallee L."/>
            <person name="Kops G.J.P.L."/>
            <person name="Archibald J.M."/>
            <person name="Simpson A.G.B."/>
            <person name="Roger A.J."/>
        </authorList>
    </citation>
    <scope>NUCLEOTIDE SEQUENCE</scope>
    <source>
        <strain evidence="14">BICM</strain>
    </source>
</reference>
<keyword evidence="9 13" id="KW-0413">Isomerase</keyword>
<name>A0A8J6AX51_9EUKA</name>
<evidence type="ECO:0000256" key="9">
    <source>
        <dbReference type="ARBA" id="ARBA00023235"/>
    </source>
</evidence>
<keyword evidence="15" id="KW-1185">Reference proteome</keyword>
<sequence length="244" mass="28215">MKRTLLLFDVDGTLTKPRCMVTNALYNLLLQLKKEKGVSLGIVGGSDLSKQKEQLGERFMRDFEYVFSENGLVYYKNNELQHEGSFATALGEDRLQTLMNESMRHFADVRLPVKRGTFFEYRKGLLNVSPCGRGVSQEERDAFEEYDSVHHIRKKYVELMNTLFGTWDLNFAIGGQISVDIYPKGWDKTYCLQFIPDDYTIHFFGDKTDVGGNDHELYEHPRTVGHKVANPDDTMRILQDMYNL</sequence>
<feature type="binding site" evidence="11">
    <location>
        <position position="140"/>
    </location>
    <ligand>
        <name>alpha-D-mannose 1-phosphate</name>
        <dbReference type="ChEBI" id="CHEBI:58409"/>
    </ligand>
</feature>
<evidence type="ECO:0000256" key="11">
    <source>
        <dbReference type="PIRSR" id="PIRSR605002-2"/>
    </source>
</evidence>
<evidence type="ECO:0000256" key="5">
    <source>
        <dbReference type="ARBA" id="ARBA00012730"/>
    </source>
</evidence>
<comment type="caution">
    <text evidence="14">The sequence shown here is derived from an EMBL/GenBank/DDBJ whole genome shotgun (WGS) entry which is preliminary data.</text>
</comment>
<evidence type="ECO:0000256" key="6">
    <source>
        <dbReference type="ARBA" id="ARBA00022490"/>
    </source>
</evidence>
<feature type="active site" description="Proton donor/acceptor" evidence="10">
    <location>
        <position position="11"/>
    </location>
</feature>
<evidence type="ECO:0000256" key="7">
    <source>
        <dbReference type="ARBA" id="ARBA00022723"/>
    </source>
</evidence>
<accession>A0A8J6AX51</accession>
<evidence type="ECO:0000256" key="12">
    <source>
        <dbReference type="PIRSR" id="PIRSR605002-3"/>
    </source>
</evidence>
<dbReference type="GO" id="GO:0006013">
    <property type="term" value="P:mannose metabolic process"/>
    <property type="evidence" value="ECO:0007669"/>
    <property type="project" value="TreeGrafter"/>
</dbReference>
<evidence type="ECO:0000256" key="3">
    <source>
        <dbReference type="ARBA" id="ARBA00009736"/>
    </source>
</evidence>
<dbReference type="Proteomes" id="UP000717585">
    <property type="component" value="Unassembled WGS sequence"/>
</dbReference>
<dbReference type="SFLD" id="SFLDS00003">
    <property type="entry name" value="Haloacid_Dehalogenase"/>
    <property type="match status" value="1"/>
</dbReference>
<dbReference type="InterPro" id="IPR006379">
    <property type="entry name" value="HAD-SF_hydro_IIB"/>
</dbReference>
<evidence type="ECO:0000313" key="14">
    <source>
        <dbReference type="EMBL" id="KAG9396343.1"/>
    </source>
</evidence>
<comment type="subcellular location">
    <subcellularLocation>
        <location evidence="1 13">Cytoplasm</location>
    </subcellularLocation>
</comment>
<feature type="binding site" evidence="12">
    <location>
        <position position="206"/>
    </location>
    <ligand>
        <name>Mg(2+)</name>
        <dbReference type="ChEBI" id="CHEBI:18420"/>
        <label>1</label>
    </ligand>
</feature>
<dbReference type="AlphaFoldDB" id="A0A8J6AX51"/>
<feature type="binding site" evidence="11">
    <location>
        <position position="122"/>
    </location>
    <ligand>
        <name>alpha-D-mannose 1-phosphate</name>
        <dbReference type="ChEBI" id="CHEBI:58409"/>
    </ligand>
</feature>
<evidence type="ECO:0000313" key="15">
    <source>
        <dbReference type="Proteomes" id="UP000717585"/>
    </source>
</evidence>
<comment type="similarity">
    <text evidence="3 13">Belongs to the eukaryotic PMM family.</text>
</comment>
<dbReference type="PANTHER" id="PTHR10466:SF0">
    <property type="entry name" value="PHOSPHOMANNOMUTASE"/>
    <property type="match status" value="1"/>
</dbReference>
<evidence type="ECO:0000256" key="1">
    <source>
        <dbReference type="ARBA" id="ARBA00004496"/>
    </source>
</evidence>
<evidence type="ECO:0000256" key="13">
    <source>
        <dbReference type="RuleBase" id="RU361118"/>
    </source>
</evidence>
<proteinExistence type="inferred from homology"/>
<dbReference type="Gene3D" id="3.40.50.1000">
    <property type="entry name" value="HAD superfamily/HAD-like"/>
    <property type="match status" value="1"/>
</dbReference>
<dbReference type="EC" id="5.4.2.8" evidence="5 13"/>
<dbReference type="GO" id="GO:0009298">
    <property type="term" value="P:GDP-mannose biosynthetic process"/>
    <property type="evidence" value="ECO:0007669"/>
    <property type="project" value="UniProtKB-UniPathway"/>
</dbReference>
<feature type="binding site" evidence="11">
    <location>
        <position position="133"/>
    </location>
    <ligand>
        <name>alpha-D-mannose 1-phosphate</name>
        <dbReference type="ChEBI" id="CHEBI:58409"/>
    </ligand>
</feature>
<comment type="pathway">
    <text evidence="2 13">Nucleotide-sugar biosynthesis; GDP-alpha-D-mannose biosynthesis; alpha-D-mannose 1-phosphate from D-fructose 6-phosphate: step 2/2.</text>
</comment>
<dbReference type="FunFam" id="3.30.1240.20:FF:000001">
    <property type="entry name" value="Phosphomannomutase"/>
    <property type="match status" value="1"/>
</dbReference>
<feature type="active site" description="Nucleophile" evidence="10">
    <location>
        <position position="9"/>
    </location>
</feature>
<comment type="function">
    <text evidence="13">Involved in the synthesis of the GDP-mannose and dolichol-phosphate-mannose required for a number of critical mannosyl transfer reactions.</text>
</comment>
<keyword evidence="6 13" id="KW-0963">Cytoplasm</keyword>
<dbReference type="NCBIfam" id="TIGR01484">
    <property type="entry name" value="HAD-SF-IIB"/>
    <property type="match status" value="1"/>
</dbReference>
<dbReference type="SFLD" id="SFLDG01140">
    <property type="entry name" value="C2.B:_Phosphomannomutase_and_P"/>
    <property type="match status" value="1"/>
</dbReference>
<dbReference type="UniPathway" id="UPA00126">
    <property type="reaction ID" value="UER00424"/>
</dbReference>
<dbReference type="GO" id="GO:0006487">
    <property type="term" value="P:protein N-linked glycosylation"/>
    <property type="evidence" value="ECO:0007669"/>
    <property type="project" value="TreeGrafter"/>
</dbReference>
<protein>
    <recommendedName>
        <fullName evidence="5 13">Phosphomannomutase</fullName>
        <ecNumber evidence="5 13">5.4.2.8</ecNumber>
    </recommendedName>
</protein>
<keyword evidence="8 12" id="KW-0460">Magnesium</keyword>
<comment type="cofactor">
    <cofactor evidence="12">
        <name>Mg(2+)</name>
        <dbReference type="ChEBI" id="CHEBI:18420"/>
    </cofactor>
</comment>
<dbReference type="Pfam" id="PF03332">
    <property type="entry name" value="PMM"/>
    <property type="match status" value="1"/>
</dbReference>
<dbReference type="InterPro" id="IPR043169">
    <property type="entry name" value="PMM_cap"/>
</dbReference>
<dbReference type="GO" id="GO:0004615">
    <property type="term" value="F:phosphomannomutase activity"/>
    <property type="evidence" value="ECO:0007669"/>
    <property type="project" value="UniProtKB-EC"/>
</dbReference>
<feature type="binding site" evidence="12">
    <location>
        <position position="223"/>
    </location>
    <ligand>
        <name>Mg(2+)</name>
        <dbReference type="ChEBI" id="CHEBI:18420"/>
        <label>1</label>
    </ligand>
</feature>
<evidence type="ECO:0000256" key="4">
    <source>
        <dbReference type="ARBA" id="ARBA00011738"/>
    </source>
</evidence>
<dbReference type="PANTHER" id="PTHR10466">
    <property type="entry name" value="PHOSPHOMANNOMUTASE"/>
    <property type="match status" value="1"/>
</dbReference>
<dbReference type="SUPFAM" id="SSF56784">
    <property type="entry name" value="HAD-like"/>
    <property type="match status" value="1"/>
</dbReference>
<gene>
    <name evidence="14" type="ORF">J8273_2074</name>
</gene>
<feature type="binding site" evidence="11">
    <location>
        <position position="18"/>
    </location>
    <ligand>
        <name>alpha-D-mannose 1-phosphate</name>
        <dbReference type="ChEBI" id="CHEBI:58409"/>
    </ligand>
</feature>
<evidence type="ECO:0000256" key="8">
    <source>
        <dbReference type="ARBA" id="ARBA00022842"/>
    </source>
</evidence>
<dbReference type="InterPro" id="IPR023214">
    <property type="entry name" value="HAD_sf"/>
</dbReference>
<comment type="subunit">
    <text evidence="4 13">Homodimer.</text>
</comment>
<dbReference type="OrthoDB" id="10264771at2759"/>
<dbReference type="GO" id="GO:0016787">
    <property type="term" value="F:hydrolase activity"/>
    <property type="evidence" value="ECO:0007669"/>
    <property type="project" value="UniProtKB-KW"/>
</dbReference>
<keyword evidence="7 12" id="KW-0479">Metal-binding</keyword>
<dbReference type="SFLD" id="SFLDG01143">
    <property type="entry name" value="C2.B.3:_Phosphomannomutase_Lik"/>
    <property type="match status" value="1"/>
</dbReference>
<feature type="binding site" evidence="12">
    <location>
        <position position="218"/>
    </location>
    <ligand>
        <name>Mg(2+)</name>
        <dbReference type="ChEBI" id="CHEBI:18420"/>
        <label>1</label>
    </ligand>
</feature>
<feature type="binding site" evidence="11">
    <location>
        <position position="180"/>
    </location>
    <ligand>
        <name>alpha-D-mannose 1-phosphate</name>
        <dbReference type="ChEBI" id="CHEBI:58409"/>
    </ligand>
</feature>
<feature type="binding site" evidence="11">
    <location>
        <position position="178"/>
    </location>
    <ligand>
        <name>alpha-D-mannose 1-phosphate</name>
        <dbReference type="ChEBI" id="CHEBI:58409"/>
    </ligand>
</feature>
<evidence type="ECO:0000256" key="10">
    <source>
        <dbReference type="PIRSR" id="PIRSR605002-1"/>
    </source>
</evidence>
<feature type="binding site" evidence="12">
    <location>
        <position position="9"/>
    </location>
    <ligand>
        <name>Mg(2+)</name>
        <dbReference type="ChEBI" id="CHEBI:18420"/>
        <label>1</label>
    </ligand>
</feature>
<comment type="catalytic activity">
    <reaction evidence="13">
        <text>alpha-D-mannose 1-phosphate = D-mannose 6-phosphate</text>
        <dbReference type="Rhea" id="RHEA:11140"/>
        <dbReference type="ChEBI" id="CHEBI:58409"/>
        <dbReference type="ChEBI" id="CHEBI:58735"/>
        <dbReference type="EC" id="5.4.2.8"/>
    </reaction>
</comment>
<dbReference type="Gene3D" id="3.30.1240.20">
    <property type="match status" value="1"/>
</dbReference>
<dbReference type="CDD" id="cd02585">
    <property type="entry name" value="HAD_PMM"/>
    <property type="match status" value="1"/>
</dbReference>